<dbReference type="InterPro" id="IPR019987">
    <property type="entry name" value="GTP-bd_ribosome_bio_YsxC"/>
</dbReference>
<evidence type="ECO:0000313" key="17">
    <source>
        <dbReference type="EMBL" id="TDS30131.1"/>
    </source>
</evidence>
<dbReference type="GO" id="GO:0000917">
    <property type="term" value="P:division septum assembly"/>
    <property type="evidence" value="ECO:0007669"/>
    <property type="project" value="UniProtKB-KW"/>
</dbReference>
<dbReference type="HAMAP" id="MF_00321">
    <property type="entry name" value="GTPase_EngB"/>
    <property type="match status" value="1"/>
</dbReference>
<keyword evidence="21" id="KW-1185">Reference proteome</keyword>
<evidence type="ECO:0000256" key="3">
    <source>
        <dbReference type="ARBA" id="ARBA00022618"/>
    </source>
</evidence>
<keyword evidence="5 10" id="KW-0547">Nucleotide-binding</keyword>
<evidence type="ECO:0000256" key="8">
    <source>
        <dbReference type="ARBA" id="ARBA00023210"/>
    </source>
</evidence>
<evidence type="ECO:0000313" key="16">
    <source>
        <dbReference type="EMBL" id="SES65191.1"/>
    </source>
</evidence>
<evidence type="ECO:0000256" key="7">
    <source>
        <dbReference type="ARBA" id="ARBA00023134"/>
    </source>
</evidence>
<dbReference type="PANTHER" id="PTHR11649">
    <property type="entry name" value="MSS1/TRME-RELATED GTP-BINDING PROTEIN"/>
    <property type="match status" value="1"/>
</dbReference>
<dbReference type="Pfam" id="PF01926">
    <property type="entry name" value="MMR_HSR1"/>
    <property type="match status" value="1"/>
</dbReference>
<reference evidence="15 20" key="1">
    <citation type="submission" date="2016-10" db="EMBL/GenBank/DDBJ databases">
        <authorList>
            <person name="de Groot N.N."/>
        </authorList>
    </citation>
    <scope>NUCLEOTIDE SEQUENCE [LARGE SCALE GENOMIC DNA]</scope>
    <source>
        <strain evidence="15 20">WG7</strain>
    </source>
</reference>
<dbReference type="EMBL" id="QICM01000018">
    <property type="protein sequence ID" value="PXV64351.1"/>
    <property type="molecule type" value="Genomic_DNA"/>
</dbReference>
<dbReference type="InterPro" id="IPR006073">
    <property type="entry name" value="GTP-bd"/>
</dbReference>
<evidence type="ECO:0000313" key="21">
    <source>
        <dbReference type="Proteomes" id="UP000199519"/>
    </source>
</evidence>
<evidence type="ECO:0000256" key="10">
    <source>
        <dbReference type="HAMAP-Rule" id="MF_00321"/>
    </source>
</evidence>
<dbReference type="Proteomes" id="UP000198612">
    <property type="component" value="Unassembled WGS sequence"/>
</dbReference>
<evidence type="ECO:0000256" key="1">
    <source>
        <dbReference type="ARBA" id="ARBA00001946"/>
    </source>
</evidence>
<accession>A0A1G6QT44</accession>
<dbReference type="EMBL" id="FNBJ01000002">
    <property type="protein sequence ID" value="SDE81147.1"/>
    <property type="molecule type" value="Genomic_DNA"/>
</dbReference>
<evidence type="ECO:0000256" key="9">
    <source>
        <dbReference type="ARBA" id="ARBA00023306"/>
    </source>
</evidence>
<keyword evidence="6" id="KW-0460">Magnesium</keyword>
<dbReference type="EMBL" id="FMYT01000019">
    <property type="protein sequence ID" value="SDC94905.1"/>
    <property type="molecule type" value="Genomic_DNA"/>
</dbReference>
<dbReference type="InterPro" id="IPR027417">
    <property type="entry name" value="P-loop_NTPase"/>
</dbReference>
<dbReference type="Proteomes" id="UP000324896">
    <property type="component" value="Unassembled WGS sequence"/>
</dbReference>
<feature type="domain" description="EngB-type G" evidence="11">
    <location>
        <begin position="22"/>
        <end position="195"/>
    </location>
</feature>
<organism evidence="13 25">
    <name type="scientific">Halanaerobium congolense</name>
    <dbReference type="NCBI Taxonomy" id="54121"/>
    <lineage>
        <taxon>Bacteria</taxon>
        <taxon>Bacillati</taxon>
        <taxon>Bacillota</taxon>
        <taxon>Clostridia</taxon>
        <taxon>Halanaerobiales</taxon>
        <taxon>Halanaerobiaceae</taxon>
        <taxon>Halanaerobium</taxon>
    </lineage>
</organism>
<evidence type="ECO:0000313" key="25">
    <source>
        <dbReference type="Proteomes" id="UP000324896"/>
    </source>
</evidence>
<dbReference type="Proteomes" id="UP000199519">
    <property type="component" value="Unassembled WGS sequence"/>
</dbReference>
<evidence type="ECO:0000256" key="2">
    <source>
        <dbReference type="ARBA" id="ARBA00009638"/>
    </source>
</evidence>
<dbReference type="SUPFAM" id="SSF52540">
    <property type="entry name" value="P-loop containing nucleoside triphosphate hydrolases"/>
    <property type="match status" value="1"/>
</dbReference>
<evidence type="ECO:0000256" key="4">
    <source>
        <dbReference type="ARBA" id="ARBA00022723"/>
    </source>
</evidence>
<reference evidence="19 21" key="2">
    <citation type="submission" date="2016-10" db="EMBL/GenBank/DDBJ databases">
        <authorList>
            <person name="Varghese N."/>
            <person name="Submissions S."/>
        </authorList>
    </citation>
    <scope>NUCLEOTIDE SEQUENCE [LARGE SCALE GENOMIC DNA]</scope>
    <source>
        <strain evidence="13 25">WG10</strain>
        <strain evidence="14 21">WG2</strain>
        <strain evidence="16 19">WG5</strain>
    </source>
</reference>
<dbReference type="AlphaFoldDB" id="A0A1G6QT44"/>
<dbReference type="CDD" id="cd01876">
    <property type="entry name" value="YihA_EngB"/>
    <property type="match status" value="1"/>
</dbReference>
<comment type="function">
    <text evidence="10">Necessary for normal cell division and for the maintenance of normal septation.</text>
</comment>
<dbReference type="EMBL" id="FNEH01000020">
    <property type="protein sequence ID" value="SDI92476.1"/>
    <property type="molecule type" value="Genomic_DNA"/>
</dbReference>
<sequence>MQITNAEFYKSVYKYEDCPRLQQPEVAFSGRSNVGKSSLINRLTRQKKLARTSNTPGRTQCLNYFNVDDKFYLVDLPGYGFANVPQKVKDDWAELIDTYLNYRENLIGVVQIIDSRHKPTKDDKMMVEWLQASGLSYLIAATKVDKISNNKKAKQKKLIYKELNLIEEDNFTFFSAQTGEGSREVYEYLDFLLQLANKDRG</sequence>
<evidence type="ECO:0000313" key="15">
    <source>
        <dbReference type="EMBL" id="SDI92476.1"/>
    </source>
</evidence>
<dbReference type="Proteomes" id="UP000198945">
    <property type="component" value="Unassembled WGS sequence"/>
</dbReference>
<dbReference type="GO" id="GO:0005829">
    <property type="term" value="C:cytosol"/>
    <property type="evidence" value="ECO:0007669"/>
    <property type="project" value="TreeGrafter"/>
</dbReference>
<reference evidence="17 24" key="3">
    <citation type="submission" date="2019-03" db="EMBL/GenBank/DDBJ databases">
        <title>Deep subsurface shale carbon reservoir microbial communities from Ohio and West Virginia, USA.</title>
        <authorList>
            <person name="Wrighton K."/>
        </authorList>
    </citation>
    <scope>NUCLEOTIDE SEQUENCE [LARGE SCALE GENOMIC DNA]</scope>
    <source>
        <strain evidence="17 24">UTICA-S4D12</strain>
    </source>
</reference>
<dbReference type="EMBL" id="SOEF01000002">
    <property type="protein sequence ID" value="TDX47966.1"/>
    <property type="molecule type" value="Genomic_DNA"/>
</dbReference>
<gene>
    <name evidence="10" type="primary">engB</name>
    <name evidence="17" type="ORF">BY453_11513</name>
    <name evidence="18" type="ORF">C7954_102131</name>
    <name evidence="12" type="ORF">C8C78_11849</name>
    <name evidence="13" type="ORF">SAMN04488597_11949</name>
    <name evidence="14" type="ORF">SAMN04488598_10285</name>
    <name evidence="16" type="ORF">SAMN04515652_10297</name>
    <name evidence="15" type="ORF">SAMN04515654_1203</name>
</gene>
<evidence type="ECO:0000313" key="12">
    <source>
        <dbReference type="EMBL" id="PXV64351.1"/>
    </source>
</evidence>
<dbReference type="EMBL" id="FOHG01000002">
    <property type="protein sequence ID" value="SES65191.1"/>
    <property type="molecule type" value="Genomic_DNA"/>
</dbReference>
<name>A0A1G6QT44_9FIRM</name>
<evidence type="ECO:0000313" key="14">
    <source>
        <dbReference type="EMBL" id="SDE81147.1"/>
    </source>
</evidence>
<dbReference type="STRING" id="54121.SAMN04515653_12048"/>
<comment type="similarity">
    <text evidence="2 10">Belongs to the TRAFAC class TrmE-Era-EngA-EngB-Septin-like GTPase superfamily. EngB GTPase family.</text>
</comment>
<proteinExistence type="inferred from homology"/>
<dbReference type="EMBL" id="SOAA01000015">
    <property type="protein sequence ID" value="TDS30131.1"/>
    <property type="molecule type" value="Genomic_DNA"/>
</dbReference>
<evidence type="ECO:0000256" key="5">
    <source>
        <dbReference type="ARBA" id="ARBA00022741"/>
    </source>
</evidence>
<reference evidence="18 23" key="4">
    <citation type="submission" date="2019-03" db="EMBL/GenBank/DDBJ databases">
        <title>Subsurface microbial communities from deep shales in Ohio and West Virginia, USA.</title>
        <authorList>
            <person name="Wrighton K."/>
        </authorList>
    </citation>
    <scope>NUCLEOTIDE SEQUENCE [LARGE SCALE GENOMIC DNA]</scope>
    <source>
        <strain evidence="18 23">DSMZ 11287</strain>
        <strain evidence="12 22">MSL28</strain>
    </source>
</reference>
<evidence type="ECO:0000313" key="20">
    <source>
        <dbReference type="Proteomes" id="UP000198945"/>
    </source>
</evidence>
<evidence type="ECO:0000313" key="24">
    <source>
        <dbReference type="Proteomes" id="UP000295758"/>
    </source>
</evidence>
<comment type="cofactor">
    <cofactor evidence="1">
        <name>Mg(2+)</name>
        <dbReference type="ChEBI" id="CHEBI:18420"/>
    </cofactor>
</comment>
<dbReference type="Gene3D" id="3.40.50.300">
    <property type="entry name" value="P-loop containing nucleotide triphosphate hydrolases"/>
    <property type="match status" value="1"/>
</dbReference>
<keyword evidence="4" id="KW-0479">Metal-binding</keyword>
<keyword evidence="8 10" id="KW-0717">Septation</keyword>
<dbReference type="OrthoDB" id="9804921at2"/>
<dbReference type="RefSeq" id="WP_073159673.1">
    <property type="nucleotide sequence ID" value="NZ_FMYT01000019.1"/>
</dbReference>
<evidence type="ECO:0000313" key="22">
    <source>
        <dbReference type="Proteomes" id="UP000247389"/>
    </source>
</evidence>
<evidence type="ECO:0000259" key="11">
    <source>
        <dbReference type="PROSITE" id="PS51706"/>
    </source>
</evidence>
<keyword evidence="3 10" id="KW-0132">Cell division</keyword>
<dbReference type="NCBIfam" id="TIGR03598">
    <property type="entry name" value="GTPase_YsxC"/>
    <property type="match status" value="1"/>
</dbReference>
<keyword evidence="7 10" id="KW-0342">GTP-binding</keyword>
<dbReference type="InterPro" id="IPR030393">
    <property type="entry name" value="G_ENGB_dom"/>
</dbReference>
<evidence type="ECO:0000313" key="18">
    <source>
        <dbReference type="EMBL" id="TDX47966.1"/>
    </source>
</evidence>
<evidence type="ECO:0000256" key="6">
    <source>
        <dbReference type="ARBA" id="ARBA00022842"/>
    </source>
</evidence>
<dbReference type="FunFam" id="3.40.50.300:FF:000098">
    <property type="entry name" value="Probable GTP-binding protein EngB"/>
    <property type="match status" value="1"/>
</dbReference>
<dbReference type="PANTHER" id="PTHR11649:SF13">
    <property type="entry name" value="ENGB-TYPE G DOMAIN-CONTAINING PROTEIN"/>
    <property type="match status" value="1"/>
</dbReference>
<dbReference type="GO" id="GO:0046872">
    <property type="term" value="F:metal ion binding"/>
    <property type="evidence" value="ECO:0007669"/>
    <property type="project" value="UniProtKB-KW"/>
</dbReference>
<dbReference type="GeneID" id="57011718"/>
<protein>
    <recommendedName>
        <fullName evidence="10">Probable GTP-binding protein EngB</fullName>
    </recommendedName>
</protein>
<evidence type="ECO:0000313" key="13">
    <source>
        <dbReference type="EMBL" id="SDC94905.1"/>
    </source>
</evidence>
<keyword evidence="9 10" id="KW-0131">Cell cycle</keyword>
<evidence type="ECO:0000313" key="23">
    <source>
        <dbReference type="Proteomes" id="UP000295472"/>
    </source>
</evidence>
<dbReference type="Proteomes" id="UP000247389">
    <property type="component" value="Unassembled WGS sequence"/>
</dbReference>
<dbReference type="Proteomes" id="UP000295758">
    <property type="component" value="Unassembled WGS sequence"/>
</dbReference>
<dbReference type="GO" id="GO:0005525">
    <property type="term" value="F:GTP binding"/>
    <property type="evidence" value="ECO:0007669"/>
    <property type="project" value="UniProtKB-UniRule"/>
</dbReference>
<dbReference type="PROSITE" id="PS51706">
    <property type="entry name" value="G_ENGB"/>
    <property type="match status" value="1"/>
</dbReference>
<dbReference type="Proteomes" id="UP000295472">
    <property type="component" value="Unassembled WGS sequence"/>
</dbReference>
<evidence type="ECO:0000313" key="19">
    <source>
        <dbReference type="Proteomes" id="UP000198612"/>
    </source>
</evidence>